<dbReference type="InterPro" id="IPR000524">
    <property type="entry name" value="Tscrpt_reg_HTH_GntR"/>
</dbReference>
<dbReference type="GO" id="GO:0003700">
    <property type="term" value="F:DNA-binding transcription factor activity"/>
    <property type="evidence" value="ECO:0007669"/>
    <property type="project" value="InterPro"/>
</dbReference>
<dbReference type="InterPro" id="IPR036388">
    <property type="entry name" value="WH-like_DNA-bd_sf"/>
</dbReference>
<dbReference type="SUPFAM" id="SSF46785">
    <property type="entry name" value="Winged helix' DNA-binding domain"/>
    <property type="match status" value="1"/>
</dbReference>
<dbReference type="EMBL" id="DWWC01000065">
    <property type="protein sequence ID" value="HJC68654.1"/>
    <property type="molecule type" value="Genomic_DNA"/>
</dbReference>
<dbReference type="SMART" id="SM00345">
    <property type="entry name" value="HTH_GNTR"/>
    <property type="match status" value="1"/>
</dbReference>
<dbReference type="InterPro" id="IPR036390">
    <property type="entry name" value="WH_DNA-bd_sf"/>
</dbReference>
<dbReference type="Pfam" id="PF07729">
    <property type="entry name" value="FCD"/>
    <property type="match status" value="1"/>
</dbReference>
<dbReference type="Gene3D" id="1.20.120.530">
    <property type="entry name" value="GntR ligand-binding domain-like"/>
    <property type="match status" value="1"/>
</dbReference>
<feature type="domain" description="HTH gntR-type" evidence="5">
    <location>
        <begin position="68"/>
        <end position="135"/>
    </location>
</feature>
<dbReference type="SUPFAM" id="SSF48008">
    <property type="entry name" value="GntR ligand-binding domain-like"/>
    <property type="match status" value="1"/>
</dbReference>
<evidence type="ECO:0000256" key="3">
    <source>
        <dbReference type="ARBA" id="ARBA00023163"/>
    </source>
</evidence>
<dbReference type="Proteomes" id="UP000823854">
    <property type="component" value="Unassembled WGS sequence"/>
</dbReference>
<dbReference type="AlphaFoldDB" id="A0A9D2PWW2"/>
<dbReference type="Pfam" id="PF00392">
    <property type="entry name" value="GntR"/>
    <property type="match status" value="1"/>
</dbReference>
<dbReference type="GO" id="GO:0003677">
    <property type="term" value="F:DNA binding"/>
    <property type="evidence" value="ECO:0007669"/>
    <property type="project" value="UniProtKB-KW"/>
</dbReference>
<keyword evidence="3" id="KW-0804">Transcription</keyword>
<dbReference type="Gene3D" id="1.10.10.10">
    <property type="entry name" value="Winged helix-like DNA-binding domain superfamily/Winged helix DNA-binding domain"/>
    <property type="match status" value="1"/>
</dbReference>
<protein>
    <submittedName>
        <fullName evidence="6">FCD domain-containing protein</fullName>
    </submittedName>
</protein>
<gene>
    <name evidence="6" type="ORF">H9932_03105</name>
</gene>
<evidence type="ECO:0000256" key="4">
    <source>
        <dbReference type="SAM" id="MobiDB-lite"/>
    </source>
</evidence>
<feature type="region of interest" description="Disordered" evidence="4">
    <location>
        <begin position="16"/>
        <end position="46"/>
    </location>
</feature>
<evidence type="ECO:0000256" key="1">
    <source>
        <dbReference type="ARBA" id="ARBA00023015"/>
    </source>
</evidence>
<reference evidence="6" key="1">
    <citation type="journal article" date="2021" name="PeerJ">
        <title>Extensive microbial diversity within the chicken gut microbiome revealed by metagenomics and culture.</title>
        <authorList>
            <person name="Gilroy R."/>
            <person name="Ravi A."/>
            <person name="Getino M."/>
            <person name="Pursley I."/>
            <person name="Horton D.L."/>
            <person name="Alikhan N.F."/>
            <person name="Baker D."/>
            <person name="Gharbi K."/>
            <person name="Hall N."/>
            <person name="Watson M."/>
            <person name="Adriaenssens E.M."/>
            <person name="Foster-Nyarko E."/>
            <person name="Jarju S."/>
            <person name="Secka A."/>
            <person name="Antonio M."/>
            <person name="Oren A."/>
            <person name="Chaudhuri R.R."/>
            <person name="La Ragione R."/>
            <person name="Hildebrand F."/>
            <person name="Pallen M.J."/>
        </authorList>
    </citation>
    <scope>NUCLEOTIDE SEQUENCE</scope>
    <source>
        <strain evidence="6">CHK130-7132</strain>
    </source>
</reference>
<dbReference type="PANTHER" id="PTHR43537:SF44">
    <property type="entry name" value="GNTR FAMILY REGULATORY PROTEIN"/>
    <property type="match status" value="1"/>
</dbReference>
<proteinExistence type="predicted"/>
<dbReference type="InterPro" id="IPR011711">
    <property type="entry name" value="GntR_C"/>
</dbReference>
<accession>A0A9D2PWW2</accession>
<dbReference type="PROSITE" id="PS50949">
    <property type="entry name" value="HTH_GNTR"/>
    <property type="match status" value="1"/>
</dbReference>
<evidence type="ECO:0000256" key="2">
    <source>
        <dbReference type="ARBA" id="ARBA00023125"/>
    </source>
</evidence>
<name>A0A9D2PWW2_9MICO</name>
<organism evidence="6 7">
    <name type="scientific">Candidatus Brachybacterium intestinipullorum</name>
    <dbReference type="NCBI Taxonomy" id="2838512"/>
    <lineage>
        <taxon>Bacteria</taxon>
        <taxon>Bacillati</taxon>
        <taxon>Actinomycetota</taxon>
        <taxon>Actinomycetes</taxon>
        <taxon>Micrococcales</taxon>
        <taxon>Dermabacteraceae</taxon>
        <taxon>Brachybacterium</taxon>
    </lineage>
</organism>
<feature type="region of interest" description="Disordered" evidence="4">
    <location>
        <begin position="183"/>
        <end position="212"/>
    </location>
</feature>
<keyword evidence="1" id="KW-0805">Transcription regulation</keyword>
<reference evidence="6" key="2">
    <citation type="submission" date="2021-04" db="EMBL/GenBank/DDBJ databases">
        <authorList>
            <person name="Gilroy R."/>
        </authorList>
    </citation>
    <scope>NUCLEOTIDE SEQUENCE</scope>
    <source>
        <strain evidence="6">CHK130-7132</strain>
    </source>
</reference>
<sequence length="326" mass="34378">MVRGLLRDEGASLLPVTPYDGPARRRPGRPRAGIGAEAGRDRSGATDRNRRILWRAVPPIRGGAVPAPVLHSEVVRVLGEEIVGGVLPAGHVLSLAGIEERFSRSRTVVREAVRVLESLGLVVPKRRVGVTVQPSSAWSVLSPQVIAWRLASDAREEQLRSLTQLRQAVEPAAARAAALRVAEHPGGARKGGGHAAAPDSADADPSADDAGADHQPVAALLAAASRLHELGLRGEGTGEEYIEADVAFHGLLLRASGNEMFAALESTIAEVLRGRAQLGRNPEWPTRRALDLHLELARAIEEGCAEVAEAAAHAIAGDVLREIGGE</sequence>
<evidence type="ECO:0000313" key="6">
    <source>
        <dbReference type="EMBL" id="HJC68654.1"/>
    </source>
</evidence>
<evidence type="ECO:0000313" key="7">
    <source>
        <dbReference type="Proteomes" id="UP000823854"/>
    </source>
</evidence>
<comment type="caution">
    <text evidence="6">The sequence shown here is derived from an EMBL/GenBank/DDBJ whole genome shotgun (WGS) entry which is preliminary data.</text>
</comment>
<evidence type="ECO:0000259" key="5">
    <source>
        <dbReference type="PROSITE" id="PS50949"/>
    </source>
</evidence>
<keyword evidence="2" id="KW-0238">DNA-binding</keyword>
<dbReference type="PANTHER" id="PTHR43537">
    <property type="entry name" value="TRANSCRIPTIONAL REGULATOR, GNTR FAMILY"/>
    <property type="match status" value="1"/>
</dbReference>
<dbReference type="InterPro" id="IPR008920">
    <property type="entry name" value="TF_FadR/GntR_C"/>
</dbReference>